<feature type="coiled-coil region" evidence="1">
    <location>
        <begin position="1007"/>
        <end position="1039"/>
    </location>
</feature>
<comment type="caution">
    <text evidence="3">The sequence shown here is derived from an EMBL/GenBank/DDBJ whole genome shotgun (WGS) entry which is preliminary data.</text>
</comment>
<proteinExistence type="predicted"/>
<keyword evidence="1" id="KW-0175">Coiled coil</keyword>
<evidence type="ECO:0000256" key="2">
    <source>
        <dbReference type="SAM" id="MobiDB-lite"/>
    </source>
</evidence>
<sequence>MSTNNTTYTEFTVGESVIGKGIINTSNNSMEPVNNASQTLFRFVSLRNPQLTETKKRNLGFIHRPKEVTGDFDTAVSTRAAKTLKLGAMQRTAASFSTAGFETEKVIEEGVFGQLLIAGRKISKREALSDNDWMYIKNYYANLIDSNKELTADGIKIFKTLWDNYIFQIVTQRDFYVKEAISHILMALHLAFANTLDISSDEMIKINGEKPMEKAKEAKIVLPQSLFVEDDGVAGSGSTSRGSGEIDGFIPDALPALSARTIQRLESEARANGLVSKAVQRKAALEKLNSELEKAQKKYYKSSHQAYQEAYAAYITENGARLEEYKKRLQEVEDQIKPEMTEEEKDKLYEGLLKYVVEPFQFTYKKEINLSDLQRQLTPESYDLFLELFAESDGELKFDASEASKAEIVSDDTMRIGTQSLVLDSDVATYADAMNAVNTHISDSIQTALENSVLPEQQYVNVGGASVPVNNARAVTPMAYSFWAHNNASLFGSRGFVDFSFEVEDVSWNVTSVKIIATTDTAGSFVEYFNDIPVVDNKITIPASVINKFRGSLAFRIEIIFENGREAYADLGQMYPKEDILRTGMLTLKPVANDAEPVTVQKRKNFGIKRLGVADYLKVVQSVHAYVPGEVSNVENVMASELRHKSSVSREYSEITDTTSKSQETEKISDTTKTSRTDMQTEVAKEIDKQQSITAYTRFSYGNDSGMKFEIGADYANNTAQHDSTRQAMMKSQEITERAMERVLTKISEERVQKIIKEYTETNVHEYDNRGKITATTDSSNAAPKHITGVYRWIDVKYKNQIYNYGMRTMFEFMVPEPSRLHRLALTVAKAQVLTAPVDPRRAPEPWTMADPKSATVPQIQHWADIYGVQLEAFLPATKQIIHNAASVPQTNDDFGVDYTSFVIPDNYAAKNASFHCDSARNRGGGWSGARYSEVTCSDLKGGFTGDSYYGDIVFDRSSSGLNLTGTVSFQVKGHNVRHYNVKATVNCELSEDYINKWKTESFNAIIKAYEDAYAKFQEEQAKLDAEQKEKEAAAKERQGNFYRYMEHDTLKHNCIAYLLQNYLDSTTLGRETTNATADTTRMDNFQVYLGEELDKYTALAKFMEQAFEWEIMDYTFYPYYWANRKSWQEFYLTESMDPLFRSFLQAGMARIIVTVKPGFEAAVQLFMETGLIWNGGAVPVIGDPMYMSIVDEMRKPTGEPQGKYWITRMPTTLTILQESSTGLPVKQPLPIFPEDDPKNCENPKELEFETSFTLDTTAQLSHSGDSTTLPRELTTIINK</sequence>
<evidence type="ECO:0000313" key="3">
    <source>
        <dbReference type="EMBL" id="MDQ1097855.1"/>
    </source>
</evidence>
<evidence type="ECO:0000256" key="1">
    <source>
        <dbReference type="SAM" id="Coils"/>
    </source>
</evidence>
<feature type="coiled-coil region" evidence="1">
    <location>
        <begin position="275"/>
        <end position="342"/>
    </location>
</feature>
<evidence type="ECO:0000313" key="4">
    <source>
        <dbReference type="Proteomes" id="UP001225072"/>
    </source>
</evidence>
<protein>
    <submittedName>
        <fullName evidence="3">Uncharacterized protein</fullName>
    </submittedName>
</protein>
<feature type="compositionally biased region" description="Basic and acidic residues" evidence="2">
    <location>
        <begin position="663"/>
        <end position="676"/>
    </location>
</feature>
<dbReference type="EMBL" id="JAUTAL010000001">
    <property type="protein sequence ID" value="MDQ1097855.1"/>
    <property type="molecule type" value="Genomic_DNA"/>
</dbReference>
<reference evidence="3 4" key="1">
    <citation type="submission" date="2023-07" db="EMBL/GenBank/DDBJ databases">
        <title>Functional and genomic diversity of the sorghum phyllosphere microbiome.</title>
        <authorList>
            <person name="Shade A."/>
        </authorList>
    </citation>
    <scope>NUCLEOTIDE SEQUENCE [LARGE SCALE GENOMIC DNA]</scope>
    <source>
        <strain evidence="3 4">SORGH_AS_1064</strain>
    </source>
</reference>
<dbReference type="RefSeq" id="WP_307453965.1">
    <property type="nucleotide sequence ID" value="NZ_JAUTAL010000001.1"/>
</dbReference>
<keyword evidence="4" id="KW-1185">Reference proteome</keyword>
<dbReference type="Proteomes" id="UP001225072">
    <property type="component" value="Unassembled WGS sequence"/>
</dbReference>
<gene>
    <name evidence="3" type="ORF">QE404_003002</name>
</gene>
<name>A0ABU0TLD2_9FLAO</name>
<organism evidence="3 4">
    <name type="scientific">Chryseobacterium camelliae</name>
    <dbReference type="NCBI Taxonomy" id="1265445"/>
    <lineage>
        <taxon>Bacteria</taxon>
        <taxon>Pseudomonadati</taxon>
        <taxon>Bacteroidota</taxon>
        <taxon>Flavobacteriia</taxon>
        <taxon>Flavobacteriales</taxon>
        <taxon>Weeksellaceae</taxon>
        <taxon>Chryseobacterium group</taxon>
        <taxon>Chryseobacterium</taxon>
    </lineage>
</organism>
<accession>A0ABU0TLD2</accession>
<feature type="region of interest" description="Disordered" evidence="2">
    <location>
        <begin position="652"/>
        <end position="677"/>
    </location>
</feature>